<evidence type="ECO:0000313" key="2">
    <source>
        <dbReference type="EMBL" id="TGD80266.1"/>
    </source>
</evidence>
<dbReference type="EMBL" id="SRKZ01000003">
    <property type="protein sequence ID" value="TGD80266.1"/>
    <property type="molecule type" value="Genomic_DNA"/>
</dbReference>
<dbReference type="InterPro" id="IPR011055">
    <property type="entry name" value="Dup_hybrid_motif"/>
</dbReference>
<gene>
    <name evidence="2" type="ORF">EU557_10495</name>
</gene>
<protein>
    <submittedName>
        <fullName evidence="2">M23 family metallopeptidase</fullName>
    </submittedName>
</protein>
<proteinExistence type="predicted"/>
<evidence type="ECO:0000259" key="1">
    <source>
        <dbReference type="Pfam" id="PF01551"/>
    </source>
</evidence>
<dbReference type="SUPFAM" id="SSF51261">
    <property type="entry name" value="Duplicated hybrid motif"/>
    <property type="match status" value="1"/>
</dbReference>
<dbReference type="InterPro" id="IPR016047">
    <property type="entry name" value="M23ase_b-sheet_dom"/>
</dbReference>
<accession>A0A4Z0MLA2</accession>
<dbReference type="RefSeq" id="WP_135530421.1">
    <property type="nucleotide sequence ID" value="NZ_SRKZ01000003.1"/>
</dbReference>
<comment type="caution">
    <text evidence="2">The sequence shown here is derived from an EMBL/GenBank/DDBJ whole genome shotgun (WGS) entry which is preliminary data.</text>
</comment>
<reference evidence="2 3" key="1">
    <citation type="submission" date="2019-04" db="EMBL/GenBank/DDBJ databases">
        <authorList>
            <person name="Feng G."/>
            <person name="Zhang J."/>
            <person name="Zhu H."/>
        </authorList>
    </citation>
    <scope>NUCLEOTIDE SEQUENCE [LARGE SCALE GENOMIC DNA]</scope>
    <source>
        <strain evidence="2 3">JCM 19491</strain>
    </source>
</reference>
<evidence type="ECO:0000313" key="3">
    <source>
        <dbReference type="Proteomes" id="UP000298284"/>
    </source>
</evidence>
<keyword evidence="3" id="KW-1185">Reference proteome</keyword>
<name>A0A4Z0MLA2_9BACT</name>
<feature type="domain" description="M23ase beta-sheet core" evidence="1">
    <location>
        <begin position="111"/>
        <end position="195"/>
    </location>
</feature>
<dbReference type="Gene3D" id="2.70.70.10">
    <property type="entry name" value="Glucose Permease (Domain IIA)"/>
    <property type="match status" value="1"/>
</dbReference>
<dbReference type="Proteomes" id="UP000298284">
    <property type="component" value="Unassembled WGS sequence"/>
</dbReference>
<dbReference type="OrthoDB" id="9809488at2"/>
<dbReference type="CDD" id="cd12797">
    <property type="entry name" value="M23_peptidase"/>
    <property type="match status" value="1"/>
</dbReference>
<dbReference type="Pfam" id="PF01551">
    <property type="entry name" value="Peptidase_M23"/>
    <property type="match status" value="1"/>
</dbReference>
<dbReference type="AlphaFoldDB" id="A0A4Z0MLA2"/>
<organism evidence="2 3">
    <name type="scientific">Hymenobacter wooponensis</name>
    <dbReference type="NCBI Taxonomy" id="1525360"/>
    <lineage>
        <taxon>Bacteria</taxon>
        <taxon>Pseudomonadati</taxon>
        <taxon>Bacteroidota</taxon>
        <taxon>Cytophagia</taxon>
        <taxon>Cytophagales</taxon>
        <taxon>Hymenobacteraceae</taxon>
        <taxon>Hymenobacter</taxon>
    </lineage>
</organism>
<sequence>MENTDGSIAIFGENHDILPYSIHLEPQLKLMHCKVPLPVRIVVLPDEKPQLLTVFIPDGPSYSYSYSYRFDLGSYSGQTPDSSVVYALPFITSNDSIVPKRADKLYIYNFLLPKYTPILAARGGIVAAVKFGQKNTRTINSNLIYVYHDDGTHACYENLDPEKSNAIVKVGQRVKVGETIGYFGENKKNPYFWFSVEYPAATNSETIPVTFLMGNRLVRPN</sequence>